<accession>A0A8S9XQX2</accession>
<dbReference type="GO" id="GO:0016020">
    <property type="term" value="C:membrane"/>
    <property type="evidence" value="ECO:0007669"/>
    <property type="project" value="TreeGrafter"/>
</dbReference>
<dbReference type="OrthoDB" id="275509at2759"/>
<dbReference type="GO" id="GO:0070006">
    <property type="term" value="F:metalloaminopeptidase activity"/>
    <property type="evidence" value="ECO:0007669"/>
    <property type="project" value="TreeGrafter"/>
</dbReference>
<proteinExistence type="inferred from homology"/>
<evidence type="ECO:0000313" key="5">
    <source>
        <dbReference type="Proteomes" id="UP000466442"/>
    </source>
</evidence>
<name>A0A8S9XQX2_APOLU</name>
<dbReference type="Gene3D" id="1.25.50.20">
    <property type="match status" value="1"/>
</dbReference>
<evidence type="ECO:0000256" key="1">
    <source>
        <dbReference type="ARBA" id="ARBA00010136"/>
    </source>
</evidence>
<dbReference type="Pfam" id="PF17900">
    <property type="entry name" value="Peptidase_M1_N"/>
    <property type="match status" value="1"/>
</dbReference>
<dbReference type="InterPro" id="IPR045357">
    <property type="entry name" value="Aminopeptidase_N-like_N"/>
</dbReference>
<evidence type="ECO:0000259" key="3">
    <source>
        <dbReference type="Pfam" id="PF17900"/>
    </source>
</evidence>
<reference evidence="4" key="1">
    <citation type="journal article" date="2021" name="Mol. Ecol. Resour.">
        <title>Apolygus lucorum genome provides insights into omnivorousness and mesophyll feeding.</title>
        <authorList>
            <person name="Liu Y."/>
            <person name="Liu H."/>
            <person name="Wang H."/>
            <person name="Huang T."/>
            <person name="Liu B."/>
            <person name="Yang B."/>
            <person name="Yin L."/>
            <person name="Li B."/>
            <person name="Zhang Y."/>
            <person name="Zhang S."/>
            <person name="Jiang F."/>
            <person name="Zhang X."/>
            <person name="Ren Y."/>
            <person name="Wang B."/>
            <person name="Wang S."/>
            <person name="Lu Y."/>
            <person name="Wu K."/>
            <person name="Fan W."/>
            <person name="Wang G."/>
        </authorList>
    </citation>
    <scope>NUCLEOTIDE SEQUENCE</scope>
    <source>
        <strain evidence="4">12Hb</strain>
    </source>
</reference>
<feature type="domain" description="Aminopeptidase N-like N-terminal" evidence="3">
    <location>
        <begin position="40"/>
        <end position="118"/>
    </location>
</feature>
<dbReference type="InterPro" id="IPR042097">
    <property type="entry name" value="Aminopeptidase_N-like_N_sf"/>
</dbReference>
<dbReference type="AlphaFoldDB" id="A0A8S9XQX2"/>
<dbReference type="SUPFAM" id="SSF63737">
    <property type="entry name" value="Leukotriene A4 hydrolase N-terminal domain"/>
    <property type="match status" value="1"/>
</dbReference>
<keyword evidence="5" id="KW-1185">Reference proteome</keyword>
<dbReference type="GO" id="GO:0006508">
    <property type="term" value="P:proteolysis"/>
    <property type="evidence" value="ECO:0007669"/>
    <property type="project" value="TreeGrafter"/>
</dbReference>
<dbReference type="GO" id="GO:0043171">
    <property type="term" value="P:peptide catabolic process"/>
    <property type="evidence" value="ECO:0007669"/>
    <property type="project" value="TreeGrafter"/>
</dbReference>
<dbReference type="GO" id="GO:0008270">
    <property type="term" value="F:zinc ion binding"/>
    <property type="evidence" value="ECO:0007669"/>
    <property type="project" value="TreeGrafter"/>
</dbReference>
<protein>
    <recommendedName>
        <fullName evidence="6">Aminopeptidase N</fullName>
    </recommendedName>
</protein>
<dbReference type="EMBL" id="WIXP02000005">
    <property type="protein sequence ID" value="KAF6210446.1"/>
    <property type="molecule type" value="Genomic_DNA"/>
</dbReference>
<dbReference type="Pfam" id="PF11838">
    <property type="entry name" value="ERAP1_C"/>
    <property type="match status" value="1"/>
</dbReference>
<organism evidence="4 5">
    <name type="scientific">Apolygus lucorum</name>
    <name type="common">Small green plant bug</name>
    <name type="synonym">Lygocoris lucorum</name>
    <dbReference type="NCBI Taxonomy" id="248454"/>
    <lineage>
        <taxon>Eukaryota</taxon>
        <taxon>Metazoa</taxon>
        <taxon>Ecdysozoa</taxon>
        <taxon>Arthropoda</taxon>
        <taxon>Hexapoda</taxon>
        <taxon>Insecta</taxon>
        <taxon>Pterygota</taxon>
        <taxon>Neoptera</taxon>
        <taxon>Paraneoptera</taxon>
        <taxon>Hemiptera</taxon>
        <taxon>Heteroptera</taxon>
        <taxon>Panheteroptera</taxon>
        <taxon>Cimicomorpha</taxon>
        <taxon>Miridae</taxon>
        <taxon>Mirini</taxon>
        <taxon>Apolygus</taxon>
    </lineage>
</organism>
<dbReference type="GO" id="GO:0042277">
    <property type="term" value="F:peptide binding"/>
    <property type="evidence" value="ECO:0007669"/>
    <property type="project" value="TreeGrafter"/>
</dbReference>
<sequence length="218" mass="24820">MDSSVGQKTFRARHWREDNELEKEQEIILAAPHFDGPQRTINTPSKVIVLNTLDLDIKSSNLKLGDGKVLKPSDTIINKAEETITLNFGSDLATGEAFLSFEFSGVLNDSLKGLYRSRTSTMKTKIGRELVWDFFKSNWKRILEIYEGGFLLPRLVKRSLENFASESKAAEIENFFKSVDYSAATRSILQATESIRLNAAWLNRDGDQIKKFLVNFKY</sequence>
<dbReference type="InterPro" id="IPR050344">
    <property type="entry name" value="Peptidase_M1_aminopeptidases"/>
</dbReference>
<dbReference type="PANTHER" id="PTHR11533:SF174">
    <property type="entry name" value="PUROMYCIN-SENSITIVE AMINOPEPTIDASE-RELATED"/>
    <property type="match status" value="1"/>
</dbReference>
<comment type="similarity">
    <text evidence="1">Belongs to the peptidase M1 family.</text>
</comment>
<evidence type="ECO:0000259" key="2">
    <source>
        <dbReference type="Pfam" id="PF11838"/>
    </source>
</evidence>
<dbReference type="GO" id="GO:0005737">
    <property type="term" value="C:cytoplasm"/>
    <property type="evidence" value="ECO:0007669"/>
    <property type="project" value="TreeGrafter"/>
</dbReference>
<evidence type="ECO:0008006" key="6">
    <source>
        <dbReference type="Google" id="ProtNLM"/>
    </source>
</evidence>
<dbReference type="PANTHER" id="PTHR11533">
    <property type="entry name" value="PROTEASE M1 ZINC METALLOPROTEASE"/>
    <property type="match status" value="1"/>
</dbReference>
<dbReference type="Proteomes" id="UP000466442">
    <property type="component" value="Linkage Group LG5"/>
</dbReference>
<feature type="domain" description="ERAP1-like C-terminal" evidence="2">
    <location>
        <begin position="123"/>
        <end position="196"/>
    </location>
</feature>
<evidence type="ECO:0000313" key="4">
    <source>
        <dbReference type="EMBL" id="KAF6210446.1"/>
    </source>
</evidence>
<gene>
    <name evidence="4" type="ORF">GE061_013552</name>
</gene>
<dbReference type="GO" id="GO:0005615">
    <property type="term" value="C:extracellular space"/>
    <property type="evidence" value="ECO:0007669"/>
    <property type="project" value="TreeGrafter"/>
</dbReference>
<comment type="caution">
    <text evidence="4">The sequence shown here is derived from an EMBL/GenBank/DDBJ whole genome shotgun (WGS) entry which is preliminary data.</text>
</comment>
<dbReference type="InterPro" id="IPR024571">
    <property type="entry name" value="ERAP1-like_C_dom"/>
</dbReference>